<accession>A0A399J8S3</accession>
<comment type="caution">
    <text evidence="4">The sequence shown here is derived from an EMBL/GenBank/DDBJ whole genome shotgun (WGS) entry which is preliminary data.</text>
</comment>
<dbReference type="PANTHER" id="PTHR43674">
    <property type="entry name" value="NITRILASE C965.09-RELATED"/>
    <property type="match status" value="1"/>
</dbReference>
<dbReference type="RefSeq" id="WP_119425492.1">
    <property type="nucleotide sequence ID" value="NZ_QQXK01000027.1"/>
</dbReference>
<dbReference type="EMBL" id="QQXK01000027">
    <property type="protein sequence ID" value="RII41470.1"/>
    <property type="molecule type" value="Genomic_DNA"/>
</dbReference>
<dbReference type="GO" id="GO:0033388">
    <property type="term" value="P:putrescine biosynthetic process from arginine"/>
    <property type="evidence" value="ECO:0007669"/>
    <property type="project" value="TreeGrafter"/>
</dbReference>
<organism evidence="4 5">
    <name type="scientific">Galactobacter valiniphilus</name>
    <dbReference type="NCBI Taxonomy" id="2676122"/>
    <lineage>
        <taxon>Bacteria</taxon>
        <taxon>Bacillati</taxon>
        <taxon>Actinomycetota</taxon>
        <taxon>Actinomycetes</taxon>
        <taxon>Micrococcales</taxon>
        <taxon>Micrococcaceae</taxon>
        <taxon>Galactobacter</taxon>
    </lineage>
</organism>
<dbReference type="SUPFAM" id="SSF56317">
    <property type="entry name" value="Carbon-nitrogen hydrolase"/>
    <property type="match status" value="1"/>
</dbReference>
<reference evidence="4 5" key="1">
    <citation type="submission" date="2018-07" db="EMBL/GenBank/DDBJ databases">
        <title>Arthrobacter sp. nov., isolated from raw cow's milk with high bacterial count.</title>
        <authorList>
            <person name="Hahne J."/>
            <person name="Isele D."/>
            <person name="Lipski A."/>
        </authorList>
    </citation>
    <scope>NUCLEOTIDE SEQUENCE [LARGE SCALE GENOMIC DNA]</scope>
    <source>
        <strain evidence="4 5">JZ R-35</strain>
    </source>
</reference>
<feature type="domain" description="CN hydrolase" evidence="3">
    <location>
        <begin position="2"/>
        <end position="262"/>
    </location>
</feature>
<keyword evidence="5" id="KW-1185">Reference proteome</keyword>
<dbReference type="InterPro" id="IPR050345">
    <property type="entry name" value="Aliph_Amidase/BUP"/>
</dbReference>
<sequence length="287" mass="30533">MVAVTVAQLPLVIGEREHNLSLAAEAVLAAPRGIVVLPELLNSGYCFRDTEESRALAEPLDGPSVRALTELAARTGSTLVASLAILEPAAGPGVASQSEPARPPERVVNVAVVVEAEGIVGRYTKVHLWAREPEHFVAGTDLPALVPSQFGRLGLMVCYDLEFPEFTRMAALAGADLIVAPVNWPLEPRPEGSRAREQIVVEAAARQNRVAFAVCDRTGAERLGEGVGSDWVGGSIIVGQDGFPLTPTAYGRPALLSAEVDLEASRDKALGPFNDVVRDRRPEVYGF</sequence>
<dbReference type="Pfam" id="PF00795">
    <property type="entry name" value="CN_hydrolase"/>
    <property type="match status" value="1"/>
</dbReference>
<dbReference type="Proteomes" id="UP000265419">
    <property type="component" value="Unassembled WGS sequence"/>
</dbReference>
<dbReference type="PROSITE" id="PS50263">
    <property type="entry name" value="CN_HYDROLASE"/>
    <property type="match status" value="1"/>
</dbReference>
<evidence type="ECO:0000313" key="4">
    <source>
        <dbReference type="EMBL" id="RII41470.1"/>
    </source>
</evidence>
<dbReference type="PANTHER" id="PTHR43674:SF2">
    <property type="entry name" value="BETA-UREIDOPROPIONASE"/>
    <property type="match status" value="1"/>
</dbReference>
<dbReference type="AlphaFoldDB" id="A0A399J8S3"/>
<proteinExistence type="inferred from homology"/>
<dbReference type="Gene3D" id="3.60.110.10">
    <property type="entry name" value="Carbon-nitrogen hydrolase"/>
    <property type="match status" value="1"/>
</dbReference>
<keyword evidence="2 4" id="KW-0378">Hydrolase</keyword>
<evidence type="ECO:0000256" key="2">
    <source>
        <dbReference type="ARBA" id="ARBA00022801"/>
    </source>
</evidence>
<evidence type="ECO:0000256" key="1">
    <source>
        <dbReference type="ARBA" id="ARBA00010613"/>
    </source>
</evidence>
<name>A0A399J8S3_9MICC</name>
<dbReference type="PROSITE" id="PS01227">
    <property type="entry name" value="UPF0012"/>
    <property type="match status" value="1"/>
</dbReference>
<protein>
    <submittedName>
        <fullName evidence="4">Carbon-nitrogen hydrolase</fullName>
    </submittedName>
</protein>
<dbReference type="InterPro" id="IPR003010">
    <property type="entry name" value="C-N_Hydrolase"/>
</dbReference>
<evidence type="ECO:0000259" key="3">
    <source>
        <dbReference type="PROSITE" id="PS50263"/>
    </source>
</evidence>
<dbReference type="GO" id="GO:0050126">
    <property type="term" value="F:N-carbamoylputrescine amidase activity"/>
    <property type="evidence" value="ECO:0007669"/>
    <property type="project" value="TreeGrafter"/>
</dbReference>
<dbReference type="InterPro" id="IPR036526">
    <property type="entry name" value="C-N_Hydrolase_sf"/>
</dbReference>
<comment type="similarity">
    <text evidence="1">Belongs to the carbon-nitrogen hydrolase superfamily. NIT1/NIT2 family.</text>
</comment>
<dbReference type="InterPro" id="IPR001110">
    <property type="entry name" value="UPF0012_CS"/>
</dbReference>
<gene>
    <name evidence="4" type="ORF">DWB68_12690</name>
</gene>
<evidence type="ECO:0000313" key="5">
    <source>
        <dbReference type="Proteomes" id="UP000265419"/>
    </source>
</evidence>